<evidence type="ECO:0000313" key="3">
    <source>
        <dbReference type="Proteomes" id="UP000262825"/>
    </source>
</evidence>
<dbReference type="VEuPathDB" id="FungiDB:SCODWIG_03668"/>
<name>A0A376BB96_9ASCO</name>
<dbReference type="CDD" id="cd05243">
    <property type="entry name" value="SDR_a5"/>
    <property type="match status" value="1"/>
</dbReference>
<dbReference type="Gene3D" id="3.40.50.720">
    <property type="entry name" value="NAD(P)-binding Rossmann-like Domain"/>
    <property type="match status" value="1"/>
</dbReference>
<dbReference type="Proteomes" id="UP000262825">
    <property type="component" value="Unassembled WGS sequence"/>
</dbReference>
<keyword evidence="3" id="KW-1185">Reference proteome</keyword>
<reference evidence="3" key="1">
    <citation type="submission" date="2018-06" db="EMBL/GenBank/DDBJ databases">
        <authorList>
            <person name="Guldener U."/>
        </authorList>
    </citation>
    <scope>NUCLEOTIDE SEQUENCE [LARGE SCALE GENOMIC DNA]</scope>
    <source>
        <strain evidence="3">UTAD17</strain>
    </source>
</reference>
<organism evidence="2 3">
    <name type="scientific">Saccharomycodes ludwigii</name>
    <dbReference type="NCBI Taxonomy" id="36035"/>
    <lineage>
        <taxon>Eukaryota</taxon>
        <taxon>Fungi</taxon>
        <taxon>Dikarya</taxon>
        <taxon>Ascomycota</taxon>
        <taxon>Saccharomycotina</taxon>
        <taxon>Saccharomycetes</taxon>
        <taxon>Saccharomycodales</taxon>
        <taxon>Saccharomycodaceae</taxon>
        <taxon>Saccharomycodes</taxon>
    </lineage>
</organism>
<accession>A0A376BB96</accession>
<dbReference type="OrthoDB" id="10254604at2759"/>
<proteinExistence type="predicted"/>
<dbReference type="AlphaFoldDB" id="A0A376BB96"/>
<evidence type="ECO:0000313" key="2">
    <source>
        <dbReference type="EMBL" id="SSD61907.1"/>
    </source>
</evidence>
<dbReference type="PANTHER" id="PTHR15020">
    <property type="entry name" value="FLAVIN REDUCTASE-RELATED"/>
    <property type="match status" value="1"/>
</dbReference>
<sequence>MLKVVIVGANGKVGRLLLNKIISASPTHFDKPLAIVRTKDQVDYFTEQFQDKINVSLTSIEDSTVDDIAKKISGYDAVVFTAGAGGKGVERIFTVDLDGCCKTIEACGKAGVQRFILVSAIHAEDREKWYHTALRNYYIAKRAAEHELKWSNLDYTILQPGSLGLEKGTGKLCPAIDIESKKDSYYQIQREDLATFIVASLLNPSKTIRKTIPLANGDEPISEFIDKL</sequence>
<dbReference type="InterPro" id="IPR016040">
    <property type="entry name" value="NAD(P)-bd_dom"/>
</dbReference>
<gene>
    <name evidence="2" type="ORF">SCODWIG_03668</name>
</gene>
<dbReference type="PANTHER" id="PTHR15020:SF50">
    <property type="entry name" value="UPF0659 PROTEIN YMR090W"/>
    <property type="match status" value="1"/>
</dbReference>
<dbReference type="EMBL" id="UFAJ01000977">
    <property type="protein sequence ID" value="SSD61907.1"/>
    <property type="molecule type" value="Genomic_DNA"/>
</dbReference>
<protein>
    <submittedName>
        <fullName evidence="2">Probable UPF0659 protein YMR090W</fullName>
    </submittedName>
</protein>
<evidence type="ECO:0000259" key="1">
    <source>
        <dbReference type="Pfam" id="PF13460"/>
    </source>
</evidence>
<dbReference type="Pfam" id="PF13460">
    <property type="entry name" value="NAD_binding_10"/>
    <property type="match status" value="1"/>
</dbReference>
<dbReference type="InterPro" id="IPR036291">
    <property type="entry name" value="NAD(P)-bd_dom_sf"/>
</dbReference>
<feature type="domain" description="NAD(P)-binding" evidence="1">
    <location>
        <begin position="8"/>
        <end position="204"/>
    </location>
</feature>
<dbReference type="SUPFAM" id="SSF51735">
    <property type="entry name" value="NAD(P)-binding Rossmann-fold domains"/>
    <property type="match status" value="1"/>
</dbReference>